<dbReference type="GO" id="GO:0005737">
    <property type="term" value="C:cytoplasm"/>
    <property type="evidence" value="ECO:0007669"/>
    <property type="project" value="UniProtKB-SubCell"/>
</dbReference>
<dbReference type="GO" id="GO:0015031">
    <property type="term" value="P:protein transport"/>
    <property type="evidence" value="ECO:0007669"/>
    <property type="project" value="InterPro"/>
</dbReference>
<dbReference type="AlphaFoldDB" id="A0A0G0ZN05"/>
<evidence type="ECO:0000256" key="3">
    <source>
        <dbReference type="ARBA" id="ARBA00005464"/>
    </source>
</evidence>
<dbReference type="Gene3D" id="1.10.3120.10">
    <property type="entry name" value="Trigger factor, C-terminal domain"/>
    <property type="match status" value="1"/>
</dbReference>
<evidence type="ECO:0000256" key="7">
    <source>
        <dbReference type="ARBA" id="ARBA00023186"/>
    </source>
</evidence>
<evidence type="ECO:0000256" key="1">
    <source>
        <dbReference type="ARBA" id="ARBA00000971"/>
    </source>
</evidence>
<dbReference type="GO" id="GO:0043335">
    <property type="term" value="P:protein unfolding"/>
    <property type="evidence" value="ECO:0007669"/>
    <property type="project" value="TreeGrafter"/>
</dbReference>
<dbReference type="GO" id="GO:0003755">
    <property type="term" value="F:peptidyl-prolyl cis-trans isomerase activity"/>
    <property type="evidence" value="ECO:0007669"/>
    <property type="project" value="UniProtKB-KW"/>
</dbReference>
<sequence length="371" mass="41571">MLTKNIVKQAKSIVEVQISAPWTDLESRWNETLTKLAGELELPGFRKGQVPISMAEQNLGSKFQEEFLKVVMPSLLIEALKGTDVVPIDYPRYQLVSFVKGGQLTFKAQVTGRPEVKVGNYKSIAVTRPVVKQIMDADVEKLVDDLFKRWKTRSSYVKTSDDNQPSGNVMSNPTGAGSMSFNQPASNTSASAMASADKPDDNFAKAVGAQSLVELKTKIKTDLENEAKYNNELDYEELILQEVEKMTICDAPEILVQDELNRMLVGLQRRVADMGLLLEDYLKGQNKTLEGLKTEWRGQAEKNVRMELGLAEIARNEKVEITDAELQAEIDKIQDGKMKAQFEAAEPRLHLKHSLRQIRTLDLLKTLVKNS</sequence>
<dbReference type="EC" id="5.2.1.8" evidence="4"/>
<comment type="catalytic activity">
    <reaction evidence="1">
        <text>[protein]-peptidylproline (omega=180) = [protein]-peptidylproline (omega=0)</text>
        <dbReference type="Rhea" id="RHEA:16237"/>
        <dbReference type="Rhea" id="RHEA-COMP:10747"/>
        <dbReference type="Rhea" id="RHEA-COMP:10748"/>
        <dbReference type="ChEBI" id="CHEBI:83833"/>
        <dbReference type="ChEBI" id="CHEBI:83834"/>
        <dbReference type="EC" id="5.2.1.8"/>
    </reaction>
</comment>
<dbReference type="SUPFAM" id="SSF102735">
    <property type="entry name" value="Trigger factor ribosome-binding domain"/>
    <property type="match status" value="1"/>
</dbReference>
<organism evidence="13 14">
    <name type="scientific">Candidatus Daviesbacteria bacterium GW2011_GWB1_41_5</name>
    <dbReference type="NCBI Taxonomy" id="1618429"/>
    <lineage>
        <taxon>Bacteria</taxon>
        <taxon>Candidatus Daviesiibacteriota</taxon>
    </lineage>
</organism>
<feature type="domain" description="Trigger factor ribosome-binding bacterial" evidence="11">
    <location>
        <begin position="6"/>
        <end position="145"/>
    </location>
</feature>
<dbReference type="Pfam" id="PF05697">
    <property type="entry name" value="Trigger_N"/>
    <property type="match status" value="1"/>
</dbReference>
<dbReference type="Pfam" id="PF05698">
    <property type="entry name" value="Trigger_C"/>
    <property type="match status" value="1"/>
</dbReference>
<evidence type="ECO:0000256" key="6">
    <source>
        <dbReference type="ARBA" id="ARBA00023110"/>
    </source>
</evidence>
<evidence type="ECO:0000259" key="12">
    <source>
        <dbReference type="Pfam" id="PF05698"/>
    </source>
</evidence>
<name>A0A0G0ZN05_9BACT</name>
<dbReference type="InterPro" id="IPR027304">
    <property type="entry name" value="Trigger_fact/SurA_dom_sf"/>
</dbReference>
<evidence type="ECO:0000256" key="4">
    <source>
        <dbReference type="ARBA" id="ARBA00013194"/>
    </source>
</evidence>
<dbReference type="Proteomes" id="UP000034753">
    <property type="component" value="Unassembled WGS sequence"/>
</dbReference>
<evidence type="ECO:0000259" key="11">
    <source>
        <dbReference type="Pfam" id="PF05697"/>
    </source>
</evidence>
<dbReference type="InterPro" id="IPR008880">
    <property type="entry name" value="Trigger_fac_C"/>
</dbReference>
<feature type="region of interest" description="Disordered" evidence="10">
    <location>
        <begin position="157"/>
        <end position="198"/>
    </location>
</feature>
<dbReference type="EMBL" id="LCBN01000002">
    <property type="protein sequence ID" value="KKS14373.1"/>
    <property type="molecule type" value="Genomic_DNA"/>
</dbReference>
<reference evidence="13 14" key="1">
    <citation type="journal article" date="2015" name="Nature">
        <title>rRNA introns, odd ribosomes, and small enigmatic genomes across a large radiation of phyla.</title>
        <authorList>
            <person name="Brown C.T."/>
            <person name="Hug L.A."/>
            <person name="Thomas B.C."/>
            <person name="Sharon I."/>
            <person name="Castelle C.J."/>
            <person name="Singh A."/>
            <person name="Wilkins M.J."/>
            <person name="Williams K.H."/>
            <person name="Banfield J.F."/>
        </authorList>
    </citation>
    <scope>NUCLEOTIDE SEQUENCE [LARGE SCALE GENOMIC DNA]</scope>
</reference>
<feature type="compositionally biased region" description="Low complexity" evidence="10">
    <location>
        <begin position="185"/>
        <end position="196"/>
    </location>
</feature>
<dbReference type="InterPro" id="IPR008881">
    <property type="entry name" value="Trigger_fac_ribosome-bd_bac"/>
</dbReference>
<gene>
    <name evidence="13" type="ORF">UU67_C0002G0039</name>
</gene>
<comment type="similarity">
    <text evidence="3">Belongs to the FKBP-type PPIase family. Tig subfamily.</text>
</comment>
<protein>
    <recommendedName>
        <fullName evidence="5">Trigger factor</fullName>
        <ecNumber evidence="4">5.2.1.8</ecNumber>
    </recommendedName>
    <alternativeName>
        <fullName evidence="9">PPIase</fullName>
    </alternativeName>
</protein>
<evidence type="ECO:0000313" key="14">
    <source>
        <dbReference type="Proteomes" id="UP000034753"/>
    </source>
</evidence>
<evidence type="ECO:0000256" key="10">
    <source>
        <dbReference type="SAM" id="MobiDB-lite"/>
    </source>
</evidence>
<dbReference type="InterPro" id="IPR036611">
    <property type="entry name" value="Trigger_fac_ribosome-bd_sf"/>
</dbReference>
<dbReference type="InterPro" id="IPR005215">
    <property type="entry name" value="Trig_fac"/>
</dbReference>
<accession>A0A0G0ZN05</accession>
<keyword evidence="8" id="KW-0413">Isomerase</keyword>
<dbReference type="PANTHER" id="PTHR30560:SF3">
    <property type="entry name" value="TRIGGER FACTOR-LIKE PROTEIN TIG, CHLOROPLASTIC"/>
    <property type="match status" value="1"/>
</dbReference>
<dbReference type="Gene3D" id="3.30.70.1050">
    <property type="entry name" value="Trigger factor ribosome-binding domain"/>
    <property type="match status" value="1"/>
</dbReference>
<evidence type="ECO:0000313" key="13">
    <source>
        <dbReference type="EMBL" id="KKS14373.1"/>
    </source>
</evidence>
<feature type="compositionally biased region" description="Polar residues" evidence="10">
    <location>
        <begin position="157"/>
        <end position="184"/>
    </location>
</feature>
<proteinExistence type="inferred from homology"/>
<dbReference type="GO" id="GO:0044183">
    <property type="term" value="F:protein folding chaperone"/>
    <property type="evidence" value="ECO:0007669"/>
    <property type="project" value="TreeGrafter"/>
</dbReference>
<keyword evidence="6" id="KW-0697">Rotamase</keyword>
<keyword evidence="7" id="KW-0143">Chaperone</keyword>
<dbReference type="GO" id="GO:0051083">
    <property type="term" value="P:'de novo' cotranslational protein folding"/>
    <property type="evidence" value="ECO:0007669"/>
    <property type="project" value="TreeGrafter"/>
</dbReference>
<dbReference type="SUPFAM" id="SSF109998">
    <property type="entry name" value="Triger factor/SurA peptide-binding domain-like"/>
    <property type="match status" value="1"/>
</dbReference>
<evidence type="ECO:0000256" key="8">
    <source>
        <dbReference type="ARBA" id="ARBA00023235"/>
    </source>
</evidence>
<evidence type="ECO:0000256" key="9">
    <source>
        <dbReference type="ARBA" id="ARBA00029986"/>
    </source>
</evidence>
<dbReference type="GO" id="GO:0043022">
    <property type="term" value="F:ribosome binding"/>
    <property type="evidence" value="ECO:0007669"/>
    <property type="project" value="TreeGrafter"/>
</dbReference>
<dbReference type="PANTHER" id="PTHR30560">
    <property type="entry name" value="TRIGGER FACTOR CHAPERONE AND PEPTIDYL-PROLYL CIS/TRANS ISOMERASE"/>
    <property type="match status" value="1"/>
</dbReference>
<comment type="caution">
    <text evidence="13">The sequence shown here is derived from an EMBL/GenBank/DDBJ whole genome shotgun (WGS) entry which is preliminary data.</text>
</comment>
<feature type="domain" description="Trigger factor C-terminal" evidence="12">
    <location>
        <begin position="211"/>
        <end position="357"/>
    </location>
</feature>
<dbReference type="InterPro" id="IPR037041">
    <property type="entry name" value="Trigger_fac_C_sf"/>
</dbReference>
<comment type="subcellular location">
    <subcellularLocation>
        <location evidence="2">Cytoplasm</location>
    </subcellularLocation>
</comment>
<evidence type="ECO:0000256" key="2">
    <source>
        <dbReference type="ARBA" id="ARBA00004496"/>
    </source>
</evidence>
<evidence type="ECO:0000256" key="5">
    <source>
        <dbReference type="ARBA" id="ARBA00016902"/>
    </source>
</evidence>